<keyword evidence="3" id="KW-0378">Hydrolase</keyword>
<dbReference type="GO" id="GO:0006412">
    <property type="term" value="P:translation"/>
    <property type="evidence" value="ECO:0007669"/>
    <property type="project" value="UniProtKB-KW"/>
</dbReference>
<evidence type="ECO:0000256" key="4">
    <source>
        <dbReference type="ARBA" id="ARBA00022917"/>
    </source>
</evidence>
<feature type="compositionally biased region" description="Low complexity" evidence="5">
    <location>
        <begin position="150"/>
        <end position="179"/>
    </location>
</feature>
<feature type="domain" description="HBS1-like protein N-terminal" evidence="6">
    <location>
        <begin position="17"/>
        <end position="82"/>
    </location>
</feature>
<evidence type="ECO:0000313" key="7">
    <source>
        <dbReference type="EMBL" id="SGY88740.1"/>
    </source>
</evidence>
<dbReference type="GO" id="GO:0005737">
    <property type="term" value="C:cytoplasm"/>
    <property type="evidence" value="ECO:0007669"/>
    <property type="project" value="UniProtKB-SubCell"/>
</dbReference>
<dbReference type="EMBL" id="FQNC01000053">
    <property type="protein sequence ID" value="SGY88740.1"/>
    <property type="molecule type" value="Genomic_DNA"/>
</dbReference>
<protein>
    <submittedName>
        <fullName evidence="7">BQ5605_C137g13404 protein</fullName>
    </submittedName>
</protein>
<feature type="region of interest" description="Disordered" evidence="5">
    <location>
        <begin position="150"/>
        <end position="236"/>
    </location>
</feature>
<dbReference type="Proteomes" id="UP000249464">
    <property type="component" value="Unassembled WGS sequence"/>
</dbReference>
<proteinExistence type="predicted"/>
<accession>A0A2X0MHT0</accession>
<sequence>MQSRHRAVKQLDLAEQLDDDAIDSEGDDAYDMDDEQYVGLSAVQNLLGPNTPISDKEIRDSLWDSYFDIDGTVAYLLGEREHRAIAPRNTKVFFPQHRFLFSADAQHKREAAKARAEGELTSAMAVETAEPPTSSLANLDISSVFHSTHPSATATATKPPMSKLAAKMAARKQAAADSKGSTPTETSLAPVAAVEGPKLSKLQQRCELPSRLERQRQRGRQVHRSQVPIRLLSHRL</sequence>
<evidence type="ECO:0000313" key="8">
    <source>
        <dbReference type="Proteomes" id="UP000249464"/>
    </source>
</evidence>
<evidence type="ECO:0000256" key="5">
    <source>
        <dbReference type="SAM" id="MobiDB-lite"/>
    </source>
</evidence>
<evidence type="ECO:0000259" key="6">
    <source>
        <dbReference type="Pfam" id="PF08938"/>
    </source>
</evidence>
<evidence type="ECO:0000256" key="1">
    <source>
        <dbReference type="ARBA" id="ARBA00004496"/>
    </source>
</evidence>
<keyword evidence="8" id="KW-1185">Reference proteome</keyword>
<reference evidence="7 8" key="1">
    <citation type="submission" date="2016-11" db="EMBL/GenBank/DDBJ databases">
        <authorList>
            <person name="Jaros S."/>
            <person name="Januszkiewicz K."/>
            <person name="Wedrychowicz H."/>
        </authorList>
    </citation>
    <scope>NUCLEOTIDE SEQUENCE [LARGE SCALE GENOMIC DNA]</scope>
</reference>
<dbReference type="Pfam" id="PF08938">
    <property type="entry name" value="HBS1_N"/>
    <property type="match status" value="1"/>
</dbReference>
<gene>
    <name evidence="7" type="primary">BQ5605_C137g13404</name>
    <name evidence="7" type="ORF">BQ5605_C137G13404</name>
</gene>
<name>A0A2X0MHT0_9BASI</name>
<dbReference type="InterPro" id="IPR015033">
    <property type="entry name" value="HBS1-like_N"/>
</dbReference>
<dbReference type="STRING" id="796604.A0A2X0MHT0"/>
<evidence type="ECO:0000256" key="2">
    <source>
        <dbReference type="ARBA" id="ARBA00022490"/>
    </source>
</evidence>
<keyword evidence="4" id="KW-0648">Protein biosynthesis</keyword>
<comment type="subcellular location">
    <subcellularLocation>
        <location evidence="1">Cytoplasm</location>
    </subcellularLocation>
</comment>
<dbReference type="AlphaFoldDB" id="A0A2X0MHT0"/>
<organism evidence="7 8">
    <name type="scientific">Microbotryum silenes-dioicae</name>
    <dbReference type="NCBI Taxonomy" id="796604"/>
    <lineage>
        <taxon>Eukaryota</taxon>
        <taxon>Fungi</taxon>
        <taxon>Dikarya</taxon>
        <taxon>Basidiomycota</taxon>
        <taxon>Pucciniomycotina</taxon>
        <taxon>Microbotryomycetes</taxon>
        <taxon>Microbotryales</taxon>
        <taxon>Microbotryaceae</taxon>
        <taxon>Microbotryum</taxon>
    </lineage>
</organism>
<keyword evidence="2" id="KW-0963">Cytoplasm</keyword>
<evidence type="ECO:0000256" key="3">
    <source>
        <dbReference type="ARBA" id="ARBA00022801"/>
    </source>
</evidence>
<dbReference type="GO" id="GO:0016787">
    <property type="term" value="F:hydrolase activity"/>
    <property type="evidence" value="ECO:0007669"/>
    <property type="project" value="UniProtKB-KW"/>
</dbReference>